<evidence type="ECO:0000256" key="1">
    <source>
        <dbReference type="ARBA" id="ARBA00005384"/>
    </source>
</evidence>
<dbReference type="Gene3D" id="1.10.10.10">
    <property type="entry name" value="Winged helix-like DNA-binding domain superfamily/Winged helix DNA-binding domain"/>
    <property type="match status" value="1"/>
</dbReference>
<comment type="similarity">
    <text evidence="1">In the C-terminal section; belongs to the class-I pyridoxal-phosphate-dependent aminotransferase family.</text>
</comment>
<dbReference type="CDD" id="cd00609">
    <property type="entry name" value="AAT_like"/>
    <property type="match status" value="1"/>
</dbReference>
<keyword evidence="7" id="KW-0808">Transferase</keyword>
<dbReference type="InterPro" id="IPR036388">
    <property type="entry name" value="WH-like_DNA-bd_sf"/>
</dbReference>
<protein>
    <submittedName>
        <fullName evidence="7">PLP-dependent aminotransferase family protein</fullName>
    </submittedName>
</protein>
<dbReference type="InterPro" id="IPR015424">
    <property type="entry name" value="PyrdxlP-dep_Trfase"/>
</dbReference>
<evidence type="ECO:0000313" key="7">
    <source>
        <dbReference type="EMBL" id="GAA5094673.1"/>
    </source>
</evidence>
<keyword evidence="2" id="KW-0663">Pyridoxal phosphate</keyword>
<keyword evidence="4" id="KW-0238">DNA-binding</keyword>
<dbReference type="Proteomes" id="UP001501407">
    <property type="component" value="Unassembled WGS sequence"/>
</dbReference>
<keyword evidence="5" id="KW-0804">Transcription</keyword>
<dbReference type="Pfam" id="PF00392">
    <property type="entry name" value="GntR"/>
    <property type="match status" value="1"/>
</dbReference>
<dbReference type="SMART" id="SM00345">
    <property type="entry name" value="HTH_GNTR"/>
    <property type="match status" value="1"/>
</dbReference>
<accession>A0ABP9MIH6</accession>
<keyword evidence="3" id="KW-0805">Transcription regulation</keyword>
<dbReference type="Gene3D" id="3.40.640.10">
    <property type="entry name" value="Type I PLP-dependent aspartate aminotransferase-like (Major domain)"/>
    <property type="match status" value="1"/>
</dbReference>
<keyword evidence="8" id="KW-1185">Reference proteome</keyword>
<feature type="domain" description="HTH gntR-type" evidence="6">
    <location>
        <begin position="18"/>
        <end position="86"/>
    </location>
</feature>
<dbReference type="InterPro" id="IPR051446">
    <property type="entry name" value="HTH_trans_reg/aminotransferase"/>
</dbReference>
<evidence type="ECO:0000256" key="2">
    <source>
        <dbReference type="ARBA" id="ARBA00022898"/>
    </source>
</evidence>
<dbReference type="Pfam" id="PF00155">
    <property type="entry name" value="Aminotran_1_2"/>
    <property type="match status" value="1"/>
</dbReference>
<evidence type="ECO:0000256" key="3">
    <source>
        <dbReference type="ARBA" id="ARBA00023015"/>
    </source>
</evidence>
<dbReference type="SUPFAM" id="SSF46785">
    <property type="entry name" value="Winged helix' DNA-binding domain"/>
    <property type="match status" value="1"/>
</dbReference>
<evidence type="ECO:0000256" key="4">
    <source>
        <dbReference type="ARBA" id="ARBA00023125"/>
    </source>
</evidence>
<proteinExistence type="inferred from homology"/>
<evidence type="ECO:0000256" key="5">
    <source>
        <dbReference type="ARBA" id="ARBA00023163"/>
    </source>
</evidence>
<dbReference type="InterPro" id="IPR036390">
    <property type="entry name" value="WH_DNA-bd_sf"/>
</dbReference>
<gene>
    <name evidence="7" type="ORF">GCM10025760_26090</name>
</gene>
<dbReference type="PANTHER" id="PTHR46577">
    <property type="entry name" value="HTH-TYPE TRANSCRIPTIONAL REGULATORY PROTEIN GABR"/>
    <property type="match status" value="1"/>
</dbReference>
<comment type="caution">
    <text evidence="7">The sequence shown here is derived from an EMBL/GenBank/DDBJ whole genome shotgun (WGS) entry which is preliminary data.</text>
</comment>
<evidence type="ECO:0000313" key="8">
    <source>
        <dbReference type="Proteomes" id="UP001501407"/>
    </source>
</evidence>
<dbReference type="InterPro" id="IPR000524">
    <property type="entry name" value="Tscrpt_reg_HTH_GntR"/>
</dbReference>
<dbReference type="InterPro" id="IPR015421">
    <property type="entry name" value="PyrdxlP-dep_Trfase_major"/>
</dbReference>
<dbReference type="SUPFAM" id="SSF53383">
    <property type="entry name" value="PLP-dependent transferases"/>
    <property type="match status" value="1"/>
</dbReference>
<dbReference type="GO" id="GO:0008483">
    <property type="term" value="F:transaminase activity"/>
    <property type="evidence" value="ECO:0007669"/>
    <property type="project" value="UniProtKB-KW"/>
</dbReference>
<dbReference type="RefSeq" id="WP_194414306.1">
    <property type="nucleotide sequence ID" value="NZ_BAABKZ010000002.1"/>
</dbReference>
<dbReference type="PROSITE" id="PS50949">
    <property type="entry name" value="HTH_GNTR"/>
    <property type="match status" value="1"/>
</dbReference>
<dbReference type="EMBL" id="BAABKZ010000002">
    <property type="protein sequence ID" value="GAA5094673.1"/>
    <property type="molecule type" value="Genomic_DNA"/>
</dbReference>
<name>A0ABP9MIH6_9MICO</name>
<dbReference type="PRINTS" id="PR00035">
    <property type="entry name" value="HTHGNTR"/>
</dbReference>
<reference evidence="8" key="1">
    <citation type="journal article" date="2019" name="Int. J. Syst. Evol. Microbiol.">
        <title>The Global Catalogue of Microorganisms (GCM) 10K type strain sequencing project: providing services to taxonomists for standard genome sequencing and annotation.</title>
        <authorList>
            <consortium name="The Broad Institute Genomics Platform"/>
            <consortium name="The Broad Institute Genome Sequencing Center for Infectious Disease"/>
            <person name="Wu L."/>
            <person name="Ma J."/>
        </authorList>
    </citation>
    <scope>NUCLEOTIDE SEQUENCE [LARGE SCALE GENOMIC DNA]</scope>
    <source>
        <strain evidence="8">JCM 18959</strain>
    </source>
</reference>
<evidence type="ECO:0000259" key="6">
    <source>
        <dbReference type="PROSITE" id="PS50949"/>
    </source>
</evidence>
<sequence length="480" mass="50256">MGTDAAPGLDLFLPLHGGRSVREIEASLRALVADGVLPVGTRLPASRLLAADLGVARNTVGEVYARLAAEGWLQTRVGAGTWVAAVPRPEQTSVAGAVARAPFDLRGGLVDAGDFPHGVWTAHARRALAELPGAAFGYPEPAGVPALRRSLAEYLARTRGVVVDSGALVVGSSFGDLLVLLARALRARGARRIAVEEFGHARHRRIVEAAGLEVVPIAVDDEGADAAALARLDVGAVLLTPAHQFPTGVPLSAARRRAVVEWAAASGGLVLEDDYDGEFRYDRRSIGALQSLAPDRVVYLGSASKALAPAVGVAWAVVPAHLRPAVLDQRELVGGAPAGLHQHALAGFIDSFEYDRAVRRRRARFRARRELLAALLADRAPHLRIDGLSAGLQCLVRLPDQSAEDHAVALAGEHGIAVEGLAAYRARHADRDPGLRPAGTQAGIVVGYGASAPSRVDDALATLVDVLVDATAQEGRGEPR</sequence>
<dbReference type="PANTHER" id="PTHR46577:SF1">
    <property type="entry name" value="HTH-TYPE TRANSCRIPTIONAL REGULATORY PROTEIN GABR"/>
    <property type="match status" value="1"/>
</dbReference>
<dbReference type="CDD" id="cd07377">
    <property type="entry name" value="WHTH_GntR"/>
    <property type="match status" value="1"/>
</dbReference>
<keyword evidence="7" id="KW-0032">Aminotransferase</keyword>
<organism evidence="7 8">
    <name type="scientific">Microbacterium yannicii</name>
    <dbReference type="NCBI Taxonomy" id="671622"/>
    <lineage>
        <taxon>Bacteria</taxon>
        <taxon>Bacillati</taxon>
        <taxon>Actinomycetota</taxon>
        <taxon>Actinomycetes</taxon>
        <taxon>Micrococcales</taxon>
        <taxon>Microbacteriaceae</taxon>
        <taxon>Microbacterium</taxon>
    </lineage>
</organism>
<dbReference type="InterPro" id="IPR004839">
    <property type="entry name" value="Aminotransferase_I/II_large"/>
</dbReference>